<dbReference type="PANTHER" id="PTHR23048:SF0">
    <property type="entry name" value="CALMODULIN LIKE 3"/>
    <property type="match status" value="1"/>
</dbReference>
<sequence>MFEKSRKGKISARDLGPLLRCLGWNPSERDLEEARHELDVSGKKYVAKRGGMCIGIEEEEEENDIMCAFKVLDKCGTGKIPVKDFCRFMTTMGDKMSSD</sequence>
<dbReference type="InterPro" id="IPR002048">
    <property type="entry name" value="EF_hand_dom"/>
</dbReference>
<evidence type="ECO:0000259" key="2">
    <source>
        <dbReference type="PROSITE" id="PS50222"/>
    </source>
</evidence>
<keyword evidence="1" id="KW-0677">Repeat</keyword>
<dbReference type="PROSITE" id="PS50222">
    <property type="entry name" value="EF_HAND_2"/>
    <property type="match status" value="1"/>
</dbReference>
<dbReference type="EMBL" id="JARBDR010000018">
    <property type="protein sequence ID" value="KAJ8322037.1"/>
    <property type="molecule type" value="Genomic_DNA"/>
</dbReference>
<name>A0ABQ9FYT7_TEGGR</name>
<dbReference type="InterPro" id="IPR050230">
    <property type="entry name" value="CALM/Myosin/TropC-like"/>
</dbReference>
<feature type="domain" description="EF-hand" evidence="2">
    <location>
        <begin position="60"/>
        <end position="95"/>
    </location>
</feature>
<protein>
    <recommendedName>
        <fullName evidence="2">EF-hand domain-containing protein</fullName>
    </recommendedName>
</protein>
<dbReference type="InterPro" id="IPR011992">
    <property type="entry name" value="EF-hand-dom_pair"/>
</dbReference>
<accession>A0ABQ9FYT7</accession>
<organism evidence="3 4">
    <name type="scientific">Tegillarca granosa</name>
    <name type="common">Malaysian cockle</name>
    <name type="synonym">Anadara granosa</name>
    <dbReference type="NCBI Taxonomy" id="220873"/>
    <lineage>
        <taxon>Eukaryota</taxon>
        <taxon>Metazoa</taxon>
        <taxon>Spiralia</taxon>
        <taxon>Lophotrochozoa</taxon>
        <taxon>Mollusca</taxon>
        <taxon>Bivalvia</taxon>
        <taxon>Autobranchia</taxon>
        <taxon>Pteriomorphia</taxon>
        <taxon>Arcoida</taxon>
        <taxon>Arcoidea</taxon>
        <taxon>Arcidae</taxon>
        <taxon>Tegillarca</taxon>
    </lineage>
</organism>
<dbReference type="SUPFAM" id="SSF47473">
    <property type="entry name" value="EF-hand"/>
    <property type="match status" value="1"/>
</dbReference>
<evidence type="ECO:0000313" key="4">
    <source>
        <dbReference type="Proteomes" id="UP001217089"/>
    </source>
</evidence>
<gene>
    <name evidence="3" type="ORF">KUTeg_000508</name>
</gene>
<evidence type="ECO:0000313" key="3">
    <source>
        <dbReference type="EMBL" id="KAJ8322037.1"/>
    </source>
</evidence>
<evidence type="ECO:0000256" key="1">
    <source>
        <dbReference type="ARBA" id="ARBA00022737"/>
    </source>
</evidence>
<dbReference type="PANTHER" id="PTHR23048">
    <property type="entry name" value="MYOSIN LIGHT CHAIN 1, 3"/>
    <property type="match status" value="1"/>
</dbReference>
<feature type="non-terminal residue" evidence="3">
    <location>
        <position position="99"/>
    </location>
</feature>
<proteinExistence type="predicted"/>
<dbReference type="Proteomes" id="UP001217089">
    <property type="component" value="Unassembled WGS sequence"/>
</dbReference>
<dbReference type="Pfam" id="PF13405">
    <property type="entry name" value="EF-hand_6"/>
    <property type="match status" value="1"/>
</dbReference>
<comment type="caution">
    <text evidence="3">The sequence shown here is derived from an EMBL/GenBank/DDBJ whole genome shotgun (WGS) entry which is preliminary data.</text>
</comment>
<keyword evidence="4" id="KW-1185">Reference proteome</keyword>
<reference evidence="3 4" key="1">
    <citation type="submission" date="2022-12" db="EMBL/GenBank/DDBJ databases">
        <title>Chromosome-level genome of Tegillarca granosa.</title>
        <authorList>
            <person name="Kim J."/>
        </authorList>
    </citation>
    <scope>NUCLEOTIDE SEQUENCE [LARGE SCALE GENOMIC DNA]</scope>
    <source>
        <strain evidence="3">Teg-2019</strain>
        <tissue evidence="3">Adductor muscle</tissue>
    </source>
</reference>
<dbReference type="Gene3D" id="1.10.238.10">
    <property type="entry name" value="EF-hand"/>
    <property type="match status" value="2"/>
</dbReference>